<evidence type="ECO:0000259" key="1">
    <source>
        <dbReference type="Pfam" id="PF01789"/>
    </source>
</evidence>
<dbReference type="InterPro" id="IPR002683">
    <property type="entry name" value="PsbP_C"/>
</dbReference>
<accession>A4RSZ4</accession>
<protein>
    <submittedName>
        <fullName evidence="2">Thylakoid lumenal 30 kDa protein, probable</fullName>
    </submittedName>
</protein>
<organism evidence="2 3">
    <name type="scientific">Ostreococcus lucimarinus (strain CCE9901)</name>
    <dbReference type="NCBI Taxonomy" id="436017"/>
    <lineage>
        <taxon>Eukaryota</taxon>
        <taxon>Viridiplantae</taxon>
        <taxon>Chlorophyta</taxon>
        <taxon>Mamiellophyceae</taxon>
        <taxon>Mamiellales</taxon>
        <taxon>Bathycoccaceae</taxon>
        <taxon>Ostreococcus</taxon>
    </lineage>
</organism>
<dbReference type="RefSeq" id="XP_001416158.1">
    <property type="nucleotide sequence ID" value="XM_001416121.1"/>
</dbReference>
<dbReference type="STRING" id="436017.A4RSZ4"/>
<dbReference type="PANTHER" id="PTHR31407">
    <property type="match status" value="1"/>
</dbReference>
<dbReference type="OrthoDB" id="496416at2759"/>
<reference evidence="2 3" key="1">
    <citation type="journal article" date="2007" name="Proc. Natl. Acad. Sci. U.S.A.">
        <title>The tiny eukaryote Ostreococcus provides genomic insights into the paradox of plankton speciation.</title>
        <authorList>
            <person name="Palenik B."/>
            <person name="Grimwood J."/>
            <person name="Aerts A."/>
            <person name="Rouze P."/>
            <person name="Salamov A."/>
            <person name="Putnam N."/>
            <person name="Dupont C."/>
            <person name="Jorgensen R."/>
            <person name="Derelle E."/>
            <person name="Rombauts S."/>
            <person name="Zhou K."/>
            <person name="Otillar R."/>
            <person name="Merchant S.S."/>
            <person name="Podell S."/>
            <person name="Gaasterland T."/>
            <person name="Napoli C."/>
            <person name="Gendler K."/>
            <person name="Manuell A."/>
            <person name="Tai V."/>
            <person name="Vallon O."/>
            <person name="Piganeau G."/>
            <person name="Jancek S."/>
            <person name="Heijde M."/>
            <person name="Jabbari K."/>
            <person name="Bowler C."/>
            <person name="Lohr M."/>
            <person name="Robbens S."/>
            <person name="Werner G."/>
            <person name="Dubchak I."/>
            <person name="Pazour G.J."/>
            <person name="Ren Q."/>
            <person name="Paulsen I."/>
            <person name="Delwiche C."/>
            <person name="Schmutz J."/>
            <person name="Rokhsar D."/>
            <person name="Van de Peer Y."/>
            <person name="Moreau H."/>
            <person name="Grigoriev I.V."/>
        </authorList>
    </citation>
    <scope>NUCLEOTIDE SEQUENCE [LARGE SCALE GENOMIC DNA]</scope>
    <source>
        <strain evidence="2 3">CCE9901</strain>
    </source>
</reference>
<dbReference type="GO" id="GO:0005509">
    <property type="term" value="F:calcium ion binding"/>
    <property type="evidence" value="ECO:0007669"/>
    <property type="project" value="InterPro"/>
</dbReference>
<dbReference type="HOGENOM" id="CLU_078654_0_0_1"/>
<dbReference type="AlphaFoldDB" id="A4RSZ4"/>
<proteinExistence type="predicted"/>
<gene>
    <name evidence="2" type="primary">Tl30</name>
    <name evidence="2" type="ORF">OSTLU_119521</name>
</gene>
<dbReference type="OMA" id="WSEITPY"/>
<dbReference type="Proteomes" id="UP000001568">
    <property type="component" value="Chromosome 2"/>
</dbReference>
<evidence type="ECO:0000313" key="2">
    <source>
        <dbReference type="EMBL" id="ABO94451.1"/>
    </source>
</evidence>
<dbReference type="GeneID" id="5000449"/>
<keyword evidence="3" id="KW-1185">Reference proteome</keyword>
<dbReference type="Pfam" id="PF01789">
    <property type="entry name" value="PsbP"/>
    <property type="match status" value="1"/>
</dbReference>
<dbReference type="GO" id="GO:0015979">
    <property type="term" value="P:photosynthesis"/>
    <property type="evidence" value="ECO:0007669"/>
    <property type="project" value="InterPro"/>
</dbReference>
<dbReference type="EMBL" id="CP000582">
    <property type="protein sequence ID" value="ABO94451.1"/>
    <property type="molecule type" value="Genomic_DNA"/>
</dbReference>
<dbReference type="GO" id="GO:0009654">
    <property type="term" value="C:photosystem II oxygen evolving complex"/>
    <property type="evidence" value="ECO:0007669"/>
    <property type="project" value="InterPro"/>
</dbReference>
<dbReference type="SUPFAM" id="SSF55724">
    <property type="entry name" value="Mog1p/PsbP-like"/>
    <property type="match status" value="1"/>
</dbReference>
<dbReference type="eggNOG" id="ENOG502QVAW">
    <property type="taxonomic scope" value="Eukaryota"/>
</dbReference>
<evidence type="ECO:0000313" key="3">
    <source>
        <dbReference type="Proteomes" id="UP000001568"/>
    </source>
</evidence>
<sequence length="267" mass="29560">MNVRITQRTAFLTLAPSRSTAFNGRKACSNRFTRIARKIQASLDLTEDMERIVSRRYVVTSTLVIGQLTRALPAKAVMGMTAGRVPGFAKADTNGFRVYTRPEAKSGGHGVGWSEITPYSFQANESWRETPVSIADPAGTEIDAKFVSDSDGELKIILAPILRFSDKGDLDTIDIKELVSLNAFIKGFGPELLGNPIQDENILSAEEIQVKDRTYYIYELANHSLVSATTWNKRVYICAITCNSLQWRKSKSNNISVLKSFQVLVSG</sequence>
<dbReference type="GO" id="GO:0019898">
    <property type="term" value="C:extrinsic component of membrane"/>
    <property type="evidence" value="ECO:0007669"/>
    <property type="project" value="InterPro"/>
</dbReference>
<dbReference type="Gramene" id="ABO94451">
    <property type="protein sequence ID" value="ABO94451"/>
    <property type="gene ID" value="OSTLU_119521"/>
</dbReference>
<dbReference type="Gene3D" id="3.40.1000.10">
    <property type="entry name" value="Mog1/PsbP, alpha/beta/alpha sandwich"/>
    <property type="match status" value="1"/>
</dbReference>
<dbReference type="PANTHER" id="PTHR31407:SF38">
    <property type="entry name" value="PSBP DOMAIN-CONTAINING PROTEIN 4, CHLOROPLASTIC"/>
    <property type="match status" value="1"/>
</dbReference>
<dbReference type="InterPro" id="IPR016123">
    <property type="entry name" value="Mog1/PsbP_a/b/a-sand"/>
</dbReference>
<dbReference type="KEGG" id="olu:OSTLU_119521"/>
<name>A4RSZ4_OSTLU</name>
<feature type="domain" description="PsbP C-terminal" evidence="1">
    <location>
        <begin position="173"/>
        <end position="263"/>
    </location>
</feature>